<dbReference type="Proteomes" id="UP000276133">
    <property type="component" value="Unassembled WGS sequence"/>
</dbReference>
<comment type="caution">
    <text evidence="1">The sequence shown here is derived from an EMBL/GenBank/DDBJ whole genome shotgun (WGS) entry which is preliminary data.</text>
</comment>
<dbReference type="AlphaFoldDB" id="A0A3M7PEC3"/>
<gene>
    <name evidence="1" type="ORF">BpHYR1_024222</name>
</gene>
<organism evidence="1 2">
    <name type="scientific">Brachionus plicatilis</name>
    <name type="common">Marine rotifer</name>
    <name type="synonym">Brachionus muelleri</name>
    <dbReference type="NCBI Taxonomy" id="10195"/>
    <lineage>
        <taxon>Eukaryota</taxon>
        <taxon>Metazoa</taxon>
        <taxon>Spiralia</taxon>
        <taxon>Gnathifera</taxon>
        <taxon>Rotifera</taxon>
        <taxon>Eurotatoria</taxon>
        <taxon>Monogononta</taxon>
        <taxon>Pseudotrocha</taxon>
        <taxon>Ploima</taxon>
        <taxon>Brachionidae</taxon>
        <taxon>Brachionus</taxon>
    </lineage>
</organism>
<protein>
    <submittedName>
        <fullName evidence="1">Uncharacterized protein</fullName>
    </submittedName>
</protein>
<evidence type="ECO:0000313" key="2">
    <source>
        <dbReference type="Proteomes" id="UP000276133"/>
    </source>
</evidence>
<sequence length="77" mass="8889">MNQATCKFDILILKLFSHKAGLNQDHRLESGGNAIKKLFNSSHKLSIIGMIKQKAFENKLFQYTEHTIKQNIMEKIN</sequence>
<name>A0A3M7PEC3_BRAPC</name>
<proteinExistence type="predicted"/>
<accession>A0A3M7PEC3</accession>
<reference evidence="1 2" key="1">
    <citation type="journal article" date="2018" name="Sci. Rep.">
        <title>Genomic signatures of local adaptation to the degree of environmental predictability in rotifers.</title>
        <authorList>
            <person name="Franch-Gras L."/>
            <person name="Hahn C."/>
            <person name="Garcia-Roger E.M."/>
            <person name="Carmona M.J."/>
            <person name="Serra M."/>
            <person name="Gomez A."/>
        </authorList>
    </citation>
    <scope>NUCLEOTIDE SEQUENCE [LARGE SCALE GENOMIC DNA]</scope>
    <source>
        <strain evidence="1">HYR1</strain>
    </source>
</reference>
<keyword evidence="2" id="KW-1185">Reference proteome</keyword>
<dbReference type="EMBL" id="REGN01011662">
    <property type="protein sequence ID" value="RMZ97074.1"/>
    <property type="molecule type" value="Genomic_DNA"/>
</dbReference>
<evidence type="ECO:0000313" key="1">
    <source>
        <dbReference type="EMBL" id="RMZ97074.1"/>
    </source>
</evidence>